<evidence type="ECO:0000256" key="3">
    <source>
        <dbReference type="ARBA" id="ARBA00023219"/>
    </source>
</evidence>
<comment type="subcellular location">
    <subcellularLocation>
        <location evidence="1">Virion</location>
    </subcellularLocation>
</comment>
<name>D5RHJ3_9PROT</name>
<accession>D5RHJ3</accession>
<dbReference type="AlphaFoldDB" id="D5RHJ3"/>
<proteinExistence type="predicted"/>
<dbReference type="InterPro" id="IPR020991">
    <property type="entry name" value="Connector_podovirus"/>
</dbReference>
<evidence type="ECO:0000256" key="2">
    <source>
        <dbReference type="ARBA" id="ARBA00022612"/>
    </source>
</evidence>
<dbReference type="HOGENOM" id="CLU_2728428_0_0_5"/>
<evidence type="ECO:0000313" key="4">
    <source>
        <dbReference type="EMBL" id="EFH13245.1"/>
    </source>
</evidence>
<protein>
    <submittedName>
        <fullName evidence="4">Uncharacterized protein</fullName>
    </submittedName>
</protein>
<dbReference type="Pfam" id="PF12236">
    <property type="entry name" value="Head-tail_con"/>
    <property type="match status" value="1"/>
</dbReference>
<dbReference type="EMBL" id="ADVL01000100">
    <property type="protein sequence ID" value="EFH13245.1"/>
    <property type="molecule type" value="Genomic_DNA"/>
</dbReference>
<sequence length="72" mass="8037">MRPTPETILPRYQAALARRRPWEGVWQECYDHVLAQTPGSGGAMLYDATAPDAAEQLAASLLAELTPPWSRW</sequence>
<reference evidence="4 5" key="1">
    <citation type="submission" date="2010-04" db="EMBL/GenBank/DDBJ databases">
        <authorList>
            <person name="Qin X."/>
            <person name="Bachman B."/>
            <person name="Battles P."/>
            <person name="Bell A."/>
            <person name="Bess C."/>
            <person name="Bickham C."/>
            <person name="Chaboub L."/>
            <person name="Chen D."/>
            <person name="Coyle M."/>
            <person name="Deiros D.R."/>
            <person name="Dinh H."/>
            <person name="Forbes L."/>
            <person name="Fowler G."/>
            <person name="Francisco L."/>
            <person name="Fu Q."/>
            <person name="Gubbala S."/>
            <person name="Hale W."/>
            <person name="Han Y."/>
            <person name="Hemphill L."/>
            <person name="Highlander S.K."/>
            <person name="Hirani K."/>
            <person name="Hogues M."/>
            <person name="Jackson L."/>
            <person name="Jakkamsetti A."/>
            <person name="Javaid M."/>
            <person name="Jiang H."/>
            <person name="Korchina V."/>
            <person name="Kovar C."/>
            <person name="Lara F."/>
            <person name="Lee S."/>
            <person name="Mata R."/>
            <person name="Mathew T."/>
            <person name="Moen C."/>
            <person name="Morales K."/>
            <person name="Munidasa M."/>
            <person name="Nazareth L."/>
            <person name="Ngo R."/>
            <person name="Nguyen L."/>
            <person name="Okwuonu G."/>
            <person name="Ongeri F."/>
            <person name="Patil S."/>
            <person name="Petrosino J."/>
            <person name="Pham C."/>
            <person name="Pham P."/>
            <person name="Pu L.-L."/>
            <person name="Puazo M."/>
            <person name="Raj R."/>
            <person name="Reid J."/>
            <person name="Rouhana J."/>
            <person name="Saada N."/>
            <person name="Shang Y."/>
            <person name="Simmons D."/>
            <person name="Thornton R."/>
            <person name="Warren J."/>
            <person name="Weissenberger G."/>
            <person name="Zhang J."/>
            <person name="Zhang L."/>
            <person name="Zhou C."/>
            <person name="Zhu D."/>
            <person name="Muzny D."/>
            <person name="Worley K."/>
            <person name="Gibbs R."/>
        </authorList>
    </citation>
    <scope>NUCLEOTIDE SEQUENCE [LARGE SCALE GENOMIC DNA]</scope>
    <source>
        <strain evidence="4 5">ATCC 49957</strain>
    </source>
</reference>
<keyword evidence="2" id="KW-1188">Viral release from host cell</keyword>
<feature type="non-terminal residue" evidence="4">
    <location>
        <position position="72"/>
    </location>
</feature>
<dbReference type="Proteomes" id="UP000005324">
    <property type="component" value="Unassembled WGS sequence"/>
</dbReference>
<dbReference type="RefSeq" id="WP_007003612.1">
    <property type="nucleotide sequence ID" value="NZ_GG770778.1"/>
</dbReference>
<evidence type="ECO:0000313" key="5">
    <source>
        <dbReference type="Proteomes" id="UP000005324"/>
    </source>
</evidence>
<keyword evidence="3" id="KW-0231">Viral genome packaging</keyword>
<keyword evidence="5" id="KW-1185">Reference proteome</keyword>
<evidence type="ECO:0000256" key="1">
    <source>
        <dbReference type="ARBA" id="ARBA00004328"/>
    </source>
</evidence>
<organism evidence="4 5">
    <name type="scientific">Pseudoroseomonas cervicalis ATCC 49957</name>
    <dbReference type="NCBI Taxonomy" id="525371"/>
    <lineage>
        <taxon>Bacteria</taxon>
        <taxon>Pseudomonadati</taxon>
        <taxon>Pseudomonadota</taxon>
        <taxon>Alphaproteobacteria</taxon>
        <taxon>Acetobacterales</taxon>
        <taxon>Roseomonadaceae</taxon>
        <taxon>Roseomonas</taxon>
    </lineage>
</organism>
<gene>
    <name evidence="4" type="ORF">HMPREF0731_0552</name>
</gene>
<comment type="caution">
    <text evidence="4">The sequence shown here is derived from an EMBL/GenBank/DDBJ whole genome shotgun (WGS) entry which is preliminary data.</text>
</comment>